<dbReference type="PANTHER" id="PTHR34385">
    <property type="entry name" value="D-ALANYL-D-ALANINE CARBOXYPEPTIDASE"/>
    <property type="match status" value="1"/>
</dbReference>
<dbReference type="Proteomes" id="UP000557204">
    <property type="component" value="Unassembled WGS sequence"/>
</dbReference>
<evidence type="ECO:0000256" key="1">
    <source>
        <dbReference type="SAM" id="MobiDB-lite"/>
    </source>
</evidence>
<feature type="compositionally biased region" description="Low complexity" evidence="1">
    <location>
        <begin position="68"/>
        <end position="84"/>
    </location>
</feature>
<dbReference type="InterPro" id="IPR052179">
    <property type="entry name" value="DD-CPase-like"/>
</dbReference>
<dbReference type="SUPFAM" id="SSF55166">
    <property type="entry name" value="Hedgehog/DD-peptidase"/>
    <property type="match status" value="1"/>
</dbReference>
<gene>
    <name evidence="3" type="ORF">HLI28_05725</name>
</gene>
<feature type="domain" description="D-alanyl-D-alanine carboxypeptidase-like core" evidence="2">
    <location>
        <begin position="238"/>
        <end position="347"/>
    </location>
</feature>
<dbReference type="CDD" id="cd14814">
    <property type="entry name" value="Peptidase_M15"/>
    <property type="match status" value="1"/>
</dbReference>
<reference evidence="3 4" key="1">
    <citation type="submission" date="2020-05" db="EMBL/GenBank/DDBJ databases">
        <title>Genome sequence of Isoptericola sp. JC619 isolated from Chilika lagoon, India.</title>
        <authorList>
            <person name="Kumar D."/>
            <person name="Appam K."/>
            <person name="Gandham S."/>
            <person name="Uppada J."/>
            <person name="Sasikala C."/>
            <person name="Venkata Ramana C."/>
        </authorList>
    </citation>
    <scope>NUCLEOTIDE SEQUENCE [LARGE SCALE GENOMIC DNA]</scope>
    <source>
        <strain evidence="3 4">JC619</strain>
    </source>
</reference>
<sequence>MIAPRLTLPWRRTGSRVAPRHRIGATRSPRTAVGGAMAGLALTAAVATAVTPGIADAETGTLAETRGAASPAPSDDPTASVVTSDDSATLTATAALHRAETVVQQTESLPRKQERRIERRAEKLSAMLETRSEAGASRAAERAPLSAADQGSATTKATEKSLTTTAQELTKLLDRAQTSAVDVEAAPPTPREVAKEQATKAEKAAKKISRHADSLDGFANGKIPGGKLKNLSFAKGETLRADAAAQLERLNVAYRAKFGRSLSVNDSYRSYSSQVATRASKGYMAAVPGYSNHGWGVAVDLGDGVESFGTAEYTWMRKHAPEFGWDNPAWARADGRKPEAWHWEYKPIG</sequence>
<evidence type="ECO:0000313" key="3">
    <source>
        <dbReference type="EMBL" id="NNU27044.1"/>
    </source>
</evidence>
<dbReference type="InterPro" id="IPR009045">
    <property type="entry name" value="Zn_M74/Hedgehog-like"/>
</dbReference>
<dbReference type="AlphaFoldDB" id="A0A849JWS6"/>
<feature type="region of interest" description="Disordered" evidence="1">
    <location>
        <begin position="178"/>
        <end position="209"/>
    </location>
</feature>
<protein>
    <recommendedName>
        <fullName evidence="2">D-alanyl-D-alanine carboxypeptidase-like core domain-containing protein</fullName>
    </recommendedName>
</protein>
<feature type="region of interest" description="Disordered" evidence="1">
    <location>
        <begin position="64"/>
        <end position="84"/>
    </location>
</feature>
<dbReference type="Pfam" id="PF02557">
    <property type="entry name" value="VanY"/>
    <property type="match status" value="1"/>
</dbReference>
<name>A0A849JWS6_9MICO</name>
<dbReference type="GO" id="GO:0006508">
    <property type="term" value="P:proteolysis"/>
    <property type="evidence" value="ECO:0007669"/>
    <property type="project" value="InterPro"/>
</dbReference>
<dbReference type="Gene3D" id="3.30.1380.10">
    <property type="match status" value="1"/>
</dbReference>
<proteinExistence type="predicted"/>
<comment type="caution">
    <text evidence="3">The sequence shown here is derived from an EMBL/GenBank/DDBJ whole genome shotgun (WGS) entry which is preliminary data.</text>
</comment>
<dbReference type="EMBL" id="JABFAJ010000010">
    <property type="protein sequence ID" value="NNU27044.1"/>
    <property type="molecule type" value="Genomic_DNA"/>
</dbReference>
<feature type="region of interest" description="Disordered" evidence="1">
    <location>
        <begin position="129"/>
        <end position="161"/>
    </location>
</feature>
<accession>A0A849JWS6</accession>
<dbReference type="PANTHER" id="PTHR34385:SF1">
    <property type="entry name" value="PEPTIDOGLYCAN L-ALANYL-D-GLUTAMATE ENDOPEPTIDASE CWLK"/>
    <property type="match status" value="1"/>
</dbReference>
<dbReference type="GO" id="GO:0008233">
    <property type="term" value="F:peptidase activity"/>
    <property type="evidence" value="ECO:0007669"/>
    <property type="project" value="InterPro"/>
</dbReference>
<evidence type="ECO:0000259" key="2">
    <source>
        <dbReference type="Pfam" id="PF02557"/>
    </source>
</evidence>
<organism evidence="3 4">
    <name type="scientific">Isoptericola sediminis</name>
    <dbReference type="NCBI Taxonomy" id="2733572"/>
    <lineage>
        <taxon>Bacteria</taxon>
        <taxon>Bacillati</taxon>
        <taxon>Actinomycetota</taxon>
        <taxon>Actinomycetes</taxon>
        <taxon>Micrococcales</taxon>
        <taxon>Promicromonosporaceae</taxon>
        <taxon>Isoptericola</taxon>
    </lineage>
</organism>
<feature type="compositionally biased region" description="Low complexity" evidence="1">
    <location>
        <begin position="152"/>
        <end position="161"/>
    </location>
</feature>
<dbReference type="InterPro" id="IPR003709">
    <property type="entry name" value="VanY-like_core_dom"/>
</dbReference>
<feature type="compositionally biased region" description="Basic and acidic residues" evidence="1">
    <location>
        <begin position="192"/>
        <end position="209"/>
    </location>
</feature>
<dbReference type="RefSeq" id="WP_171246540.1">
    <property type="nucleotide sequence ID" value="NZ_JABFAJ010000010.1"/>
</dbReference>
<evidence type="ECO:0000313" key="4">
    <source>
        <dbReference type="Proteomes" id="UP000557204"/>
    </source>
</evidence>
<keyword evidence="4" id="KW-1185">Reference proteome</keyword>